<dbReference type="GO" id="GO:0015833">
    <property type="term" value="P:peptide transport"/>
    <property type="evidence" value="ECO:0007669"/>
    <property type="project" value="TreeGrafter"/>
</dbReference>
<reference evidence="6 7" key="1">
    <citation type="submission" date="2018-04" db="EMBL/GenBank/DDBJ databases">
        <title>Genomic Encyclopedia of Archaeal and Bacterial Type Strains, Phase II (KMG-II): from individual species to whole genera.</title>
        <authorList>
            <person name="Goeker M."/>
        </authorList>
    </citation>
    <scope>NUCLEOTIDE SEQUENCE [LARGE SCALE GENOMIC DNA]</scope>
    <source>
        <strain evidence="6 7">DSM 25521</strain>
    </source>
</reference>
<comment type="subcellular location">
    <subcellularLocation>
        <location evidence="1">Periplasm</location>
    </subcellularLocation>
</comment>
<dbReference type="Pfam" id="PF00496">
    <property type="entry name" value="SBP_bac_5"/>
    <property type="match status" value="1"/>
</dbReference>
<dbReference type="Gene3D" id="3.40.190.10">
    <property type="entry name" value="Periplasmic binding protein-like II"/>
    <property type="match status" value="1"/>
</dbReference>
<gene>
    <name evidence="6" type="ORF">C8P69_101478</name>
</gene>
<dbReference type="AlphaFoldDB" id="A0A2T4ZIJ3"/>
<proteinExistence type="inferred from homology"/>
<name>A0A2T4ZIJ3_9HYPH</name>
<dbReference type="GO" id="GO:0043190">
    <property type="term" value="C:ATP-binding cassette (ABC) transporter complex"/>
    <property type="evidence" value="ECO:0007669"/>
    <property type="project" value="InterPro"/>
</dbReference>
<dbReference type="EMBL" id="PZZL01000001">
    <property type="protein sequence ID" value="PTM61807.1"/>
    <property type="molecule type" value="Genomic_DNA"/>
</dbReference>
<dbReference type="OrthoDB" id="9803988at2"/>
<keyword evidence="3 4" id="KW-0732">Signal</keyword>
<evidence type="ECO:0000313" key="6">
    <source>
        <dbReference type="EMBL" id="PTM61807.1"/>
    </source>
</evidence>
<dbReference type="PIRSF" id="PIRSF002741">
    <property type="entry name" value="MppA"/>
    <property type="match status" value="1"/>
</dbReference>
<dbReference type="Gene3D" id="3.10.105.10">
    <property type="entry name" value="Dipeptide-binding Protein, Domain 3"/>
    <property type="match status" value="1"/>
</dbReference>
<dbReference type="GO" id="GO:1904680">
    <property type="term" value="F:peptide transmembrane transporter activity"/>
    <property type="evidence" value="ECO:0007669"/>
    <property type="project" value="TreeGrafter"/>
</dbReference>
<keyword evidence="7" id="KW-1185">Reference proteome</keyword>
<dbReference type="InterPro" id="IPR000914">
    <property type="entry name" value="SBP_5_dom"/>
</dbReference>
<dbReference type="CDD" id="cd08502">
    <property type="entry name" value="PBP2_NikA_DppA_OppA_like_16"/>
    <property type="match status" value="1"/>
</dbReference>
<dbReference type="SUPFAM" id="SSF53850">
    <property type="entry name" value="Periplasmic binding protein-like II"/>
    <property type="match status" value="1"/>
</dbReference>
<dbReference type="Proteomes" id="UP000241808">
    <property type="component" value="Unassembled WGS sequence"/>
</dbReference>
<dbReference type="PANTHER" id="PTHR30290">
    <property type="entry name" value="PERIPLASMIC BINDING COMPONENT OF ABC TRANSPORTER"/>
    <property type="match status" value="1"/>
</dbReference>
<feature type="domain" description="Solute-binding protein family 5" evidence="5">
    <location>
        <begin position="76"/>
        <end position="449"/>
    </location>
</feature>
<evidence type="ECO:0000313" key="7">
    <source>
        <dbReference type="Proteomes" id="UP000241808"/>
    </source>
</evidence>
<feature type="signal peptide" evidence="4">
    <location>
        <begin position="1"/>
        <end position="32"/>
    </location>
</feature>
<sequence length="531" mass="58346">MGWSDRIGRAGRAIAGLALLAGVALAPPAAQAQSVLRAAMHSDLRILDPIWTTALISTHHGFMVYDTLFAVDDKLEVKPQMVESWTVSDDRLTWTFTLRDGLEFHDGQPVTAEDCIASIRRWGARDGMGQKLMAVTAELTASGPKTFVLKLKEPYGLVLASLGKPAANVLFIMPKRIAETDPNTQITDATGSGPFIFQRDQWKPGERAVYVRNPRYRPRAEAPSGMAGGKVVKIDRVEWIWIPDAQTQVSALQRGEIDFIEAPPHDLLPLLKGDSNVALTVMAPMGRQYAFRFNVLHKPFDNARIRQAVAIAFNQEDFLRSTIGDPDYYVLCKSLFPCGSPLSSEAGFTDRLEGNIARARALVQEAGYDGSPVVLLQSTDIGSLSNLAPVAKALMERIGLRVDLQAMDWQTLVARRARRDAPTAGGWSAFLTSWGSIDVLDPASASFLNASCERAAFGWPCDAELERLRDAYARETDATKQKAIAEAVQRRVAEYPTHIQLGQYLQPTAYRTNIVGLLAAGNLALWNVEKR</sequence>
<accession>A0A2T4ZIJ3</accession>
<dbReference type="RefSeq" id="WP_108174251.1">
    <property type="nucleotide sequence ID" value="NZ_PZZL01000001.1"/>
</dbReference>
<dbReference type="InterPro" id="IPR039424">
    <property type="entry name" value="SBP_5"/>
</dbReference>
<comment type="similarity">
    <text evidence="2">Belongs to the bacterial solute-binding protein 5 family.</text>
</comment>
<evidence type="ECO:0000256" key="4">
    <source>
        <dbReference type="SAM" id="SignalP"/>
    </source>
</evidence>
<comment type="caution">
    <text evidence="6">The sequence shown here is derived from an EMBL/GenBank/DDBJ whole genome shotgun (WGS) entry which is preliminary data.</text>
</comment>
<dbReference type="PANTHER" id="PTHR30290:SF38">
    <property type="entry name" value="D,D-DIPEPTIDE-BINDING PERIPLASMIC PROTEIN DDPA-RELATED"/>
    <property type="match status" value="1"/>
</dbReference>
<evidence type="ECO:0000259" key="5">
    <source>
        <dbReference type="Pfam" id="PF00496"/>
    </source>
</evidence>
<evidence type="ECO:0000256" key="3">
    <source>
        <dbReference type="ARBA" id="ARBA00022729"/>
    </source>
</evidence>
<evidence type="ECO:0000256" key="2">
    <source>
        <dbReference type="ARBA" id="ARBA00005695"/>
    </source>
</evidence>
<dbReference type="GO" id="GO:0030288">
    <property type="term" value="C:outer membrane-bounded periplasmic space"/>
    <property type="evidence" value="ECO:0007669"/>
    <property type="project" value="UniProtKB-ARBA"/>
</dbReference>
<feature type="chain" id="PRO_5015475166" evidence="4">
    <location>
        <begin position="33"/>
        <end position="531"/>
    </location>
</feature>
<organism evidence="6 7">
    <name type="scientific">Phreatobacter oligotrophus</name>
    <dbReference type="NCBI Taxonomy" id="1122261"/>
    <lineage>
        <taxon>Bacteria</taxon>
        <taxon>Pseudomonadati</taxon>
        <taxon>Pseudomonadota</taxon>
        <taxon>Alphaproteobacteria</taxon>
        <taxon>Hyphomicrobiales</taxon>
        <taxon>Phreatobacteraceae</taxon>
        <taxon>Phreatobacter</taxon>
    </lineage>
</organism>
<evidence type="ECO:0000256" key="1">
    <source>
        <dbReference type="ARBA" id="ARBA00004418"/>
    </source>
</evidence>
<dbReference type="InterPro" id="IPR030678">
    <property type="entry name" value="Peptide/Ni-bd"/>
</dbReference>
<protein>
    <submittedName>
        <fullName evidence="6">Peptide/nickel transport system substrate-binding protein</fullName>
    </submittedName>
</protein>